<dbReference type="AlphaFoldDB" id="A0ABD5W369"/>
<dbReference type="RefSeq" id="WP_267161915.1">
    <property type="nucleotide sequence ID" value="NZ_CP112972.1"/>
</dbReference>
<proteinExistence type="predicted"/>
<reference evidence="1 2" key="1">
    <citation type="journal article" date="2019" name="Int. J. Syst. Evol. Microbiol.">
        <title>The Global Catalogue of Microorganisms (GCM) 10K type strain sequencing project: providing services to taxonomists for standard genome sequencing and annotation.</title>
        <authorList>
            <consortium name="The Broad Institute Genomics Platform"/>
            <consortium name="The Broad Institute Genome Sequencing Center for Infectious Disease"/>
            <person name="Wu L."/>
            <person name="Ma J."/>
        </authorList>
    </citation>
    <scope>NUCLEOTIDE SEQUENCE [LARGE SCALE GENOMIC DNA]</scope>
    <source>
        <strain evidence="1 2">JCM 30072</strain>
    </source>
</reference>
<keyword evidence="2" id="KW-1185">Reference proteome</keyword>
<dbReference type="EMBL" id="JBHSZI010000001">
    <property type="protein sequence ID" value="MFC7059174.1"/>
    <property type="molecule type" value="Genomic_DNA"/>
</dbReference>
<dbReference type="GeneID" id="76631279"/>
<protein>
    <submittedName>
        <fullName evidence="1">Uncharacterized protein</fullName>
    </submittedName>
</protein>
<organism evidence="1 2">
    <name type="scientific">Halovenus salina</name>
    <dbReference type="NCBI Taxonomy" id="1510225"/>
    <lineage>
        <taxon>Archaea</taxon>
        <taxon>Methanobacteriati</taxon>
        <taxon>Methanobacteriota</taxon>
        <taxon>Stenosarchaea group</taxon>
        <taxon>Halobacteria</taxon>
        <taxon>Halobacteriales</taxon>
        <taxon>Haloarculaceae</taxon>
        <taxon>Halovenus</taxon>
    </lineage>
</organism>
<comment type="caution">
    <text evidence="1">The sequence shown here is derived from an EMBL/GenBank/DDBJ whole genome shotgun (WGS) entry which is preliminary data.</text>
</comment>
<evidence type="ECO:0000313" key="2">
    <source>
        <dbReference type="Proteomes" id="UP001596445"/>
    </source>
</evidence>
<accession>A0ABD5W369</accession>
<evidence type="ECO:0000313" key="1">
    <source>
        <dbReference type="EMBL" id="MFC7059174.1"/>
    </source>
</evidence>
<gene>
    <name evidence="1" type="ORF">ACFQQG_14545</name>
</gene>
<sequence length="238" mass="27595">MSEDAPFIDFSDTGIREYTDDYYVAWVDLMGVQSIMSRSMEQTAIDILSLHATAEQARDPENIKLYPLQDGFYAISESQSAIKGFLGNVFEMLSTESIETYSRFKYVIRGAIAHGELIEVSELPEEINPEFIDSPFPKSALLIGVPVIQAVESESEAPPFGIYVHESARGIYPEDEESPLEFKWWRWYEHRDIDSREIHSSLEDYYNWCKQNSEKIDYDIDDLERHKRMAKQYLTPPH</sequence>
<dbReference type="Proteomes" id="UP001596445">
    <property type="component" value="Unassembled WGS sequence"/>
</dbReference>
<name>A0ABD5W369_9EURY</name>